<organism evidence="2 3">
    <name type="scientific">Rhizopus stolonifer</name>
    <name type="common">Rhizopus nigricans</name>
    <dbReference type="NCBI Taxonomy" id="4846"/>
    <lineage>
        <taxon>Eukaryota</taxon>
        <taxon>Fungi</taxon>
        <taxon>Fungi incertae sedis</taxon>
        <taxon>Mucoromycota</taxon>
        <taxon>Mucoromycotina</taxon>
        <taxon>Mucoromycetes</taxon>
        <taxon>Mucorales</taxon>
        <taxon>Mucorineae</taxon>
        <taxon>Rhizopodaceae</taxon>
        <taxon>Rhizopus</taxon>
    </lineage>
</organism>
<keyword evidence="3" id="KW-1185">Reference proteome</keyword>
<dbReference type="EMBL" id="PJQM01000414">
    <property type="protein sequence ID" value="RCI05333.1"/>
    <property type="molecule type" value="Genomic_DNA"/>
</dbReference>
<dbReference type="STRING" id="4846.A0A367KT01"/>
<comment type="caution">
    <text evidence="2">The sequence shown here is derived from an EMBL/GenBank/DDBJ whole genome shotgun (WGS) entry which is preliminary data.</text>
</comment>
<evidence type="ECO:0000313" key="2">
    <source>
        <dbReference type="EMBL" id="RCI05333.1"/>
    </source>
</evidence>
<evidence type="ECO:0000256" key="1">
    <source>
        <dbReference type="SAM" id="MobiDB-lite"/>
    </source>
</evidence>
<evidence type="ECO:0000313" key="3">
    <source>
        <dbReference type="Proteomes" id="UP000253551"/>
    </source>
</evidence>
<name>A0A367KT01_RHIST</name>
<proteinExistence type="predicted"/>
<dbReference type="AlphaFoldDB" id="A0A367KT01"/>
<sequence length="106" mass="12524">LPAEFFEKFWFLTIDYNLRRCTNEWRKKQGLKEIKSSIPSLNESEKNSRTSKKASYPASTPSPDHSHSQHSRHSTMNIKPELSYEELQGYLDMMMSGLYNNNRHRN</sequence>
<feature type="non-terminal residue" evidence="2">
    <location>
        <position position="1"/>
    </location>
</feature>
<feature type="region of interest" description="Disordered" evidence="1">
    <location>
        <begin position="32"/>
        <end position="79"/>
    </location>
</feature>
<accession>A0A367KT01</accession>
<protein>
    <submittedName>
        <fullName evidence="2">Uncharacterized protein</fullName>
    </submittedName>
</protein>
<dbReference type="Proteomes" id="UP000253551">
    <property type="component" value="Unassembled WGS sequence"/>
</dbReference>
<reference evidence="2 3" key="1">
    <citation type="journal article" date="2018" name="G3 (Bethesda)">
        <title>Phylogenetic and Phylogenomic Definition of Rhizopus Species.</title>
        <authorList>
            <person name="Gryganskyi A.P."/>
            <person name="Golan J."/>
            <person name="Dolatabadi S."/>
            <person name="Mondo S."/>
            <person name="Robb S."/>
            <person name="Idnurm A."/>
            <person name="Muszewska A."/>
            <person name="Steczkiewicz K."/>
            <person name="Masonjones S."/>
            <person name="Liao H.L."/>
            <person name="Gajdeczka M.T."/>
            <person name="Anike F."/>
            <person name="Vuek A."/>
            <person name="Anishchenko I.M."/>
            <person name="Voigt K."/>
            <person name="de Hoog G.S."/>
            <person name="Smith M.E."/>
            <person name="Heitman J."/>
            <person name="Vilgalys R."/>
            <person name="Stajich J.E."/>
        </authorList>
    </citation>
    <scope>NUCLEOTIDE SEQUENCE [LARGE SCALE GENOMIC DNA]</scope>
    <source>
        <strain evidence="2 3">LSU 92-RS-03</strain>
    </source>
</reference>
<gene>
    <name evidence="2" type="ORF">CU098_013551</name>
</gene>